<dbReference type="Pfam" id="PF18917">
    <property type="entry name" value="LiaI-LiaF-like_TM1"/>
    <property type="match status" value="1"/>
</dbReference>
<keyword evidence="4 7" id="KW-1133">Transmembrane helix</keyword>
<evidence type="ECO:0000256" key="4">
    <source>
        <dbReference type="ARBA" id="ARBA00022989"/>
    </source>
</evidence>
<proteinExistence type="predicted"/>
<evidence type="ECO:0000259" key="9">
    <source>
        <dbReference type="Pfam" id="PF18917"/>
    </source>
</evidence>
<dbReference type="EMBL" id="JBHUHZ010000001">
    <property type="protein sequence ID" value="MFD2160763.1"/>
    <property type="molecule type" value="Genomic_DNA"/>
</dbReference>
<comment type="subcellular location">
    <subcellularLocation>
        <location evidence="1">Cell membrane</location>
        <topology evidence="1">Single-pass membrane protein</topology>
    </subcellularLocation>
</comment>
<evidence type="ECO:0000259" key="8">
    <source>
        <dbReference type="Pfam" id="PF04024"/>
    </source>
</evidence>
<feature type="transmembrane region" description="Helical" evidence="7">
    <location>
        <begin position="148"/>
        <end position="168"/>
    </location>
</feature>
<sequence length="204" mass="22677">MERKLERNQQNKMIAGVASGLADYFETDANLMRVLFICAAVFGFSGILIYIILWIAVPEKPFFQNFQGFEKDYKSGSIFDATYNSTESSSGPAETPKESPYNAYTRATTPPPLSVRKQSDSGRILAGLCLIAVGAYFMLAELNVIPHWFSIFKLWPVILIVLGFVIIAKSGKKKPLEKPPVMNWDSPKDSESTKADVDDKPLSP</sequence>
<gene>
    <name evidence="10" type="ORF">ACFSJU_00015</name>
</gene>
<name>A0ABW4ZFP5_9SPHI</name>
<protein>
    <submittedName>
        <fullName evidence="10">PspC domain-containing protein</fullName>
    </submittedName>
</protein>
<dbReference type="PANTHER" id="PTHR33885">
    <property type="entry name" value="PHAGE SHOCK PROTEIN C"/>
    <property type="match status" value="1"/>
</dbReference>
<feature type="transmembrane region" description="Helical" evidence="7">
    <location>
        <begin position="124"/>
        <end position="142"/>
    </location>
</feature>
<keyword evidence="5 7" id="KW-0472">Membrane</keyword>
<evidence type="ECO:0000256" key="1">
    <source>
        <dbReference type="ARBA" id="ARBA00004162"/>
    </source>
</evidence>
<organism evidence="10 11">
    <name type="scientific">Paradesertivirga mongoliensis</name>
    <dbReference type="NCBI Taxonomy" id="2100740"/>
    <lineage>
        <taxon>Bacteria</taxon>
        <taxon>Pseudomonadati</taxon>
        <taxon>Bacteroidota</taxon>
        <taxon>Sphingobacteriia</taxon>
        <taxon>Sphingobacteriales</taxon>
        <taxon>Sphingobacteriaceae</taxon>
        <taxon>Paradesertivirga</taxon>
    </lineage>
</organism>
<evidence type="ECO:0000256" key="7">
    <source>
        <dbReference type="SAM" id="Phobius"/>
    </source>
</evidence>
<evidence type="ECO:0000256" key="5">
    <source>
        <dbReference type="ARBA" id="ARBA00023136"/>
    </source>
</evidence>
<evidence type="ECO:0000256" key="6">
    <source>
        <dbReference type="SAM" id="MobiDB-lite"/>
    </source>
</evidence>
<dbReference type="Proteomes" id="UP001597387">
    <property type="component" value="Unassembled WGS sequence"/>
</dbReference>
<feature type="domain" description="Phage shock protein PspC N-terminal" evidence="8">
    <location>
        <begin position="3"/>
        <end position="60"/>
    </location>
</feature>
<reference evidence="11" key="1">
    <citation type="journal article" date="2019" name="Int. J. Syst. Evol. Microbiol.">
        <title>The Global Catalogue of Microorganisms (GCM) 10K type strain sequencing project: providing services to taxonomists for standard genome sequencing and annotation.</title>
        <authorList>
            <consortium name="The Broad Institute Genomics Platform"/>
            <consortium name="The Broad Institute Genome Sequencing Center for Infectious Disease"/>
            <person name="Wu L."/>
            <person name="Ma J."/>
        </authorList>
    </citation>
    <scope>NUCLEOTIDE SEQUENCE [LARGE SCALE GENOMIC DNA]</scope>
    <source>
        <strain evidence="11">KCTC 42217</strain>
    </source>
</reference>
<dbReference type="RefSeq" id="WP_255901988.1">
    <property type="nucleotide sequence ID" value="NZ_JAFMZO010000002.1"/>
</dbReference>
<feature type="region of interest" description="Disordered" evidence="6">
    <location>
        <begin position="172"/>
        <end position="204"/>
    </location>
</feature>
<comment type="caution">
    <text evidence="10">The sequence shown here is derived from an EMBL/GenBank/DDBJ whole genome shotgun (WGS) entry which is preliminary data.</text>
</comment>
<keyword evidence="2" id="KW-1003">Cell membrane</keyword>
<feature type="compositionally biased region" description="Basic and acidic residues" evidence="6">
    <location>
        <begin position="186"/>
        <end position="204"/>
    </location>
</feature>
<keyword evidence="11" id="KW-1185">Reference proteome</keyword>
<dbReference type="InterPro" id="IPR043726">
    <property type="entry name" value="LiaI-LiaF-like_TM1"/>
</dbReference>
<feature type="region of interest" description="Disordered" evidence="6">
    <location>
        <begin position="85"/>
        <end position="115"/>
    </location>
</feature>
<evidence type="ECO:0000256" key="3">
    <source>
        <dbReference type="ARBA" id="ARBA00022692"/>
    </source>
</evidence>
<feature type="domain" description="LiaI-LiaF-like transmembrane region" evidence="9">
    <location>
        <begin position="124"/>
        <end position="167"/>
    </location>
</feature>
<accession>A0ABW4ZFP5</accession>
<dbReference type="InterPro" id="IPR007168">
    <property type="entry name" value="Phageshock_PspC_N"/>
</dbReference>
<evidence type="ECO:0000256" key="2">
    <source>
        <dbReference type="ARBA" id="ARBA00022475"/>
    </source>
</evidence>
<feature type="transmembrane region" description="Helical" evidence="7">
    <location>
        <begin position="34"/>
        <end position="57"/>
    </location>
</feature>
<dbReference type="PANTHER" id="PTHR33885:SF3">
    <property type="entry name" value="PHAGE SHOCK PROTEIN C"/>
    <property type="match status" value="1"/>
</dbReference>
<dbReference type="Pfam" id="PF04024">
    <property type="entry name" value="PspC"/>
    <property type="match status" value="1"/>
</dbReference>
<dbReference type="InterPro" id="IPR052027">
    <property type="entry name" value="PspC"/>
</dbReference>
<evidence type="ECO:0000313" key="10">
    <source>
        <dbReference type="EMBL" id="MFD2160763.1"/>
    </source>
</evidence>
<keyword evidence="3 7" id="KW-0812">Transmembrane</keyword>
<evidence type="ECO:0000313" key="11">
    <source>
        <dbReference type="Proteomes" id="UP001597387"/>
    </source>
</evidence>